<dbReference type="PANTHER" id="PTHR31118:SF12">
    <property type="entry name" value="CYCLASE-LIKE PROTEIN 2"/>
    <property type="match status" value="1"/>
</dbReference>
<dbReference type="Gene3D" id="3.50.30.50">
    <property type="entry name" value="Putative cyclase"/>
    <property type="match status" value="1"/>
</dbReference>
<dbReference type="SUPFAM" id="SSF102198">
    <property type="entry name" value="Putative cyclase"/>
    <property type="match status" value="1"/>
</dbReference>
<dbReference type="InterPro" id="IPR037175">
    <property type="entry name" value="KFase_sf"/>
</dbReference>
<dbReference type="AlphaFoldDB" id="A0A1Y2IDE0"/>
<dbReference type="STRING" id="1353009.A0A1Y2IDE0"/>
<dbReference type="InterPro" id="IPR007325">
    <property type="entry name" value="KFase/CYL"/>
</dbReference>
<keyword evidence="3" id="KW-1185">Reference proteome</keyword>
<proteinExistence type="inferred from homology"/>
<dbReference type="Pfam" id="PF04199">
    <property type="entry name" value="Cyclase"/>
    <property type="match status" value="1"/>
</dbReference>
<dbReference type="GO" id="GO:0004061">
    <property type="term" value="F:arylformamidase activity"/>
    <property type="evidence" value="ECO:0007669"/>
    <property type="project" value="InterPro"/>
</dbReference>
<dbReference type="PANTHER" id="PTHR31118">
    <property type="entry name" value="CYCLASE-LIKE PROTEIN 2"/>
    <property type="match status" value="1"/>
</dbReference>
<reference evidence="2 3" key="1">
    <citation type="journal article" date="2015" name="Biotechnol. Biofuels">
        <title>Enhanced degradation of softwood versus hardwood by the white-rot fungus Pycnoporus coccineus.</title>
        <authorList>
            <person name="Couturier M."/>
            <person name="Navarro D."/>
            <person name="Chevret D."/>
            <person name="Henrissat B."/>
            <person name="Piumi F."/>
            <person name="Ruiz-Duenas F.J."/>
            <person name="Martinez A.T."/>
            <person name="Grigoriev I.V."/>
            <person name="Riley R."/>
            <person name="Lipzen A."/>
            <person name="Berrin J.G."/>
            <person name="Master E.R."/>
            <person name="Rosso M.N."/>
        </authorList>
    </citation>
    <scope>NUCLEOTIDE SEQUENCE [LARGE SCALE GENOMIC DNA]</scope>
    <source>
        <strain evidence="2 3">BRFM310</strain>
    </source>
</reference>
<name>A0A1Y2IDE0_TRAC3</name>
<dbReference type="EMBL" id="KZ084138">
    <property type="protein sequence ID" value="OSC98410.1"/>
    <property type="molecule type" value="Genomic_DNA"/>
</dbReference>
<comment type="similarity">
    <text evidence="1">Belongs to the Cyclase 1 superfamily.</text>
</comment>
<dbReference type="GO" id="GO:0019441">
    <property type="term" value="P:L-tryptophan catabolic process to kynurenine"/>
    <property type="evidence" value="ECO:0007669"/>
    <property type="project" value="InterPro"/>
</dbReference>
<dbReference type="Proteomes" id="UP000193067">
    <property type="component" value="Unassembled WGS sequence"/>
</dbReference>
<sequence length="229" mass="24689">MTSTLSGTVIDLTHPLVPGQVPACAGHPCYNASLSFGLNKGDFANVHTLTLGTHTGTHIDAPYHFFQEGTTVDKLDLALLTAAPAVIADLRNRASHERIMWDDLAAAVEDIKARGARVLLLCTGWSRHWNTPVYSKHPYLDPDVARRLLDLGVKVIGLDAMSPDKVTDEEETADVHRVFLGSGGIIVENLTGLESLVDSGWRHVRVSLLPLNLSGCDGSPIRAVAWEAA</sequence>
<accession>A0A1Y2IDE0</accession>
<evidence type="ECO:0000313" key="2">
    <source>
        <dbReference type="EMBL" id="OSC98410.1"/>
    </source>
</evidence>
<protein>
    <submittedName>
        <fullName evidence="2">Putative cyclase</fullName>
    </submittedName>
</protein>
<gene>
    <name evidence="2" type="ORF">PYCCODRAFT_1447451</name>
</gene>
<evidence type="ECO:0000313" key="3">
    <source>
        <dbReference type="Proteomes" id="UP000193067"/>
    </source>
</evidence>
<evidence type="ECO:0000256" key="1">
    <source>
        <dbReference type="ARBA" id="ARBA00007865"/>
    </source>
</evidence>
<dbReference type="OrthoDB" id="7108654at2759"/>
<organism evidence="2 3">
    <name type="scientific">Trametes coccinea (strain BRFM310)</name>
    <name type="common">Pycnoporus coccineus</name>
    <dbReference type="NCBI Taxonomy" id="1353009"/>
    <lineage>
        <taxon>Eukaryota</taxon>
        <taxon>Fungi</taxon>
        <taxon>Dikarya</taxon>
        <taxon>Basidiomycota</taxon>
        <taxon>Agaricomycotina</taxon>
        <taxon>Agaricomycetes</taxon>
        <taxon>Polyporales</taxon>
        <taxon>Polyporaceae</taxon>
        <taxon>Trametes</taxon>
    </lineage>
</organism>